<keyword evidence="3" id="KW-0862">Zinc</keyword>
<evidence type="ECO:0000256" key="2">
    <source>
        <dbReference type="ARBA" id="ARBA00022771"/>
    </source>
</evidence>
<gene>
    <name evidence="6" type="ORF">BASA50_000443</name>
</gene>
<keyword evidence="1" id="KW-0479">Metal-binding</keyword>
<sequence length="739" mass="84617">MVRIFSYSSAWRALQCHRQDINKADVISFGQIPYFLHEIEIANPGSTTYVAATSEETIPETKQPEVVIVHDWEKGLQQAQRQVLAFSFESICVWHLEKNVNTIFKSKFGGQIWAAAKEYRDKSRLGILACWVSHTACLLYSRKQEYANADTVLSPRSFRTFNQNRDNGRRHQMFQTGDHLFKVTSLTSEYTRMVNLAAKTCSCMEFQEMQFPCAHAALAISTHRQPVNQFVDQSYLLSSLQSAYSQHIVSVDLDTINCDEAMKPQNVIRKAGRPRKSLSAVARPAFAMSFFHNSTADLPHSAHHDGSQLLPCDDFHHMPGSNFDEDDIISVDPPDVNVVDTPVVRLKHGRPSSDIWVWFTNDTNSHHLKSATYKHCNLLINHHKKNKCAKLHLNKCNMFRKLMNEMENCNHPDWYVRNKKKCKTVSSSSNTPNSSHQASIKQYALSKLSVKQKQEFHKHMAMHYYATGTSFQRIEDLHLKNAIKSLRPDDNLLPNRGQLSSTLLNECHQEVVAKVDTRMKGSTCCLTTDGWSNINDDPVGHDHKYTAENIARVIRKYDFTEFAGAVTDNTSTNKKAWTLLREMFPSCYFQGCCSHGIHLLVKDIFAATKTKKASNTEATYPIDYSFQEMLKFIVDCWDVVKMFHNHHVVKAQLQELQRTTKSRVLVRPVPTRWGNTQKMCQRLLDSESHLHTTSSARDFIKRTAVQQAERQKVKDIIADDQFVVKLKKKPSQLWSRSTG</sequence>
<dbReference type="SMART" id="SM00575">
    <property type="entry name" value="ZnF_PMZ"/>
    <property type="match status" value="1"/>
</dbReference>
<keyword evidence="2 4" id="KW-0863">Zinc-finger</keyword>
<dbReference type="EMBL" id="JAFCIX010000573">
    <property type="protein sequence ID" value="KAH6586488.1"/>
    <property type="molecule type" value="Genomic_DNA"/>
</dbReference>
<dbReference type="Proteomes" id="UP001648503">
    <property type="component" value="Unassembled WGS sequence"/>
</dbReference>
<evidence type="ECO:0000256" key="4">
    <source>
        <dbReference type="PROSITE-ProRule" id="PRU00325"/>
    </source>
</evidence>
<accession>A0ABQ8EWD3</accession>
<proteinExistence type="predicted"/>
<dbReference type="SUPFAM" id="SSF53098">
    <property type="entry name" value="Ribonuclease H-like"/>
    <property type="match status" value="1"/>
</dbReference>
<dbReference type="PROSITE" id="PS50966">
    <property type="entry name" value="ZF_SWIM"/>
    <property type="match status" value="1"/>
</dbReference>
<dbReference type="InterPro" id="IPR012337">
    <property type="entry name" value="RNaseH-like_sf"/>
</dbReference>
<reference evidence="6 7" key="1">
    <citation type="submission" date="2021-02" db="EMBL/GenBank/DDBJ databases">
        <title>Variation within the Batrachochytrium salamandrivorans European outbreak.</title>
        <authorList>
            <person name="Kelly M."/>
            <person name="Pasmans F."/>
            <person name="Shea T.P."/>
            <person name="Munoz J.F."/>
            <person name="Carranza S."/>
            <person name="Cuomo C.A."/>
            <person name="Martel A."/>
        </authorList>
    </citation>
    <scope>NUCLEOTIDE SEQUENCE [LARGE SCALE GENOMIC DNA]</scope>
    <source>
        <strain evidence="6 7">AMFP18/2</strain>
    </source>
</reference>
<evidence type="ECO:0000313" key="7">
    <source>
        <dbReference type="Proteomes" id="UP001648503"/>
    </source>
</evidence>
<organism evidence="6 7">
    <name type="scientific">Batrachochytrium salamandrivorans</name>
    <dbReference type="NCBI Taxonomy" id="1357716"/>
    <lineage>
        <taxon>Eukaryota</taxon>
        <taxon>Fungi</taxon>
        <taxon>Fungi incertae sedis</taxon>
        <taxon>Chytridiomycota</taxon>
        <taxon>Chytridiomycota incertae sedis</taxon>
        <taxon>Chytridiomycetes</taxon>
        <taxon>Rhizophydiales</taxon>
        <taxon>Rhizophydiales incertae sedis</taxon>
        <taxon>Batrachochytrium</taxon>
    </lineage>
</organism>
<keyword evidence="7" id="KW-1185">Reference proteome</keyword>
<dbReference type="InterPro" id="IPR007527">
    <property type="entry name" value="Znf_SWIM"/>
</dbReference>
<comment type="caution">
    <text evidence="6">The sequence shown here is derived from an EMBL/GenBank/DDBJ whole genome shotgun (WGS) entry which is preliminary data.</text>
</comment>
<evidence type="ECO:0000259" key="5">
    <source>
        <dbReference type="PROSITE" id="PS50966"/>
    </source>
</evidence>
<protein>
    <recommendedName>
        <fullName evidence="5">SWIM-type domain-containing protein</fullName>
    </recommendedName>
</protein>
<dbReference type="Pfam" id="PF04434">
    <property type="entry name" value="SWIM"/>
    <property type="match status" value="1"/>
</dbReference>
<evidence type="ECO:0000256" key="1">
    <source>
        <dbReference type="ARBA" id="ARBA00022723"/>
    </source>
</evidence>
<feature type="domain" description="SWIM-type" evidence="5">
    <location>
        <begin position="190"/>
        <end position="224"/>
    </location>
</feature>
<evidence type="ECO:0000256" key="3">
    <source>
        <dbReference type="ARBA" id="ARBA00022833"/>
    </source>
</evidence>
<dbReference type="InterPro" id="IPR006564">
    <property type="entry name" value="Znf_PMZ"/>
</dbReference>
<name>A0ABQ8EWD3_9FUNG</name>
<evidence type="ECO:0000313" key="6">
    <source>
        <dbReference type="EMBL" id="KAH6586488.1"/>
    </source>
</evidence>